<name>A0A8S0Z840_ARCPL</name>
<evidence type="ECO:0000313" key="3">
    <source>
        <dbReference type="Proteomes" id="UP000494256"/>
    </source>
</evidence>
<keyword evidence="1" id="KW-1133">Transmembrane helix</keyword>
<sequence>MDATIGFYMASLLCPGSILFSIYLDDIPRDDIYLRVFAATAAKLLFSYSETPRWTSVTEGSVRTVETAIVRCGIAAAYWSPYRDVRLALVSLSLQ</sequence>
<dbReference type="Proteomes" id="UP000494256">
    <property type="component" value="Unassembled WGS sequence"/>
</dbReference>
<keyword evidence="1" id="KW-0472">Membrane</keyword>
<evidence type="ECO:0000313" key="2">
    <source>
        <dbReference type="EMBL" id="CAB3228091.1"/>
    </source>
</evidence>
<feature type="transmembrane region" description="Helical" evidence="1">
    <location>
        <begin position="6"/>
        <end position="24"/>
    </location>
</feature>
<keyword evidence="1" id="KW-0812">Transmembrane</keyword>
<dbReference type="OrthoDB" id="199913at2759"/>
<gene>
    <name evidence="2" type="ORF">APLA_LOCUS3356</name>
</gene>
<protein>
    <submittedName>
        <fullName evidence="2">Uncharacterized protein</fullName>
    </submittedName>
</protein>
<organism evidence="2 3">
    <name type="scientific">Arctia plantaginis</name>
    <name type="common">Wood tiger moth</name>
    <name type="synonym">Phalaena plantaginis</name>
    <dbReference type="NCBI Taxonomy" id="874455"/>
    <lineage>
        <taxon>Eukaryota</taxon>
        <taxon>Metazoa</taxon>
        <taxon>Ecdysozoa</taxon>
        <taxon>Arthropoda</taxon>
        <taxon>Hexapoda</taxon>
        <taxon>Insecta</taxon>
        <taxon>Pterygota</taxon>
        <taxon>Neoptera</taxon>
        <taxon>Endopterygota</taxon>
        <taxon>Lepidoptera</taxon>
        <taxon>Glossata</taxon>
        <taxon>Ditrysia</taxon>
        <taxon>Noctuoidea</taxon>
        <taxon>Erebidae</taxon>
        <taxon>Arctiinae</taxon>
        <taxon>Arctia</taxon>
    </lineage>
</organism>
<comment type="caution">
    <text evidence="2">The sequence shown here is derived from an EMBL/GenBank/DDBJ whole genome shotgun (WGS) entry which is preliminary data.</text>
</comment>
<proteinExistence type="predicted"/>
<evidence type="ECO:0000256" key="1">
    <source>
        <dbReference type="SAM" id="Phobius"/>
    </source>
</evidence>
<dbReference type="AlphaFoldDB" id="A0A8S0Z840"/>
<reference evidence="2 3" key="1">
    <citation type="submission" date="2020-04" db="EMBL/GenBank/DDBJ databases">
        <authorList>
            <person name="Wallbank WR R."/>
            <person name="Pardo Diaz C."/>
            <person name="Kozak K."/>
            <person name="Martin S."/>
            <person name="Jiggins C."/>
            <person name="Moest M."/>
            <person name="Warren A I."/>
            <person name="Byers J.R.P. K."/>
            <person name="Montejo-Kovacevich G."/>
            <person name="Yen C E."/>
        </authorList>
    </citation>
    <scope>NUCLEOTIDE SEQUENCE [LARGE SCALE GENOMIC DNA]</scope>
</reference>
<accession>A0A8S0Z840</accession>
<dbReference type="EMBL" id="CADEBD010000281">
    <property type="protein sequence ID" value="CAB3228091.1"/>
    <property type="molecule type" value="Genomic_DNA"/>
</dbReference>